<dbReference type="Pfam" id="PF15372">
    <property type="entry name" value="DUF4600"/>
    <property type="match status" value="1"/>
</dbReference>
<keyword evidence="1" id="KW-0175">Coiled coil</keyword>
<sequence>MSSKGKKSIDGPKSSSEEITISSMKKELELEQKAKDTMEWSNAELERSVRAMEANVMQLESGNFDADDSEIKQKYENQRQLNVQLQEQKRWLEHELEQVRLKIQNEKQYPMPDPFSLDWDNLSETELKRLVGQLEKTRNDLKSDLRERQWRLDKEGKEYHHYDDFCRMYTAEIKNLNRILESLMRTGMVPTSMSGRFREKAGFALAQPIPPKRNEYSGWCSKQQEPSAEERISKPSRRSNTRTKCETVAQDCGKKTFGENAAPDKGYRH</sequence>
<feature type="coiled-coil region" evidence="1">
    <location>
        <begin position="127"/>
        <end position="186"/>
    </location>
</feature>
<protein>
    <submittedName>
        <fullName evidence="3">Uncharacterized protein</fullName>
    </submittedName>
</protein>
<accession>A0A553NTH2</accession>
<evidence type="ECO:0000256" key="1">
    <source>
        <dbReference type="SAM" id="Coils"/>
    </source>
</evidence>
<proteinExistence type="predicted"/>
<feature type="coiled-coil region" evidence="1">
    <location>
        <begin position="35"/>
        <end position="102"/>
    </location>
</feature>
<dbReference type="PANTHER" id="PTHR28671">
    <property type="entry name" value="COILED-COIL DOMAIN-CONTAINING PROTEIN 169"/>
    <property type="match status" value="1"/>
</dbReference>
<dbReference type="AlphaFoldDB" id="A0A553NTH2"/>
<organism evidence="3 4">
    <name type="scientific">Tigriopus californicus</name>
    <name type="common">Marine copepod</name>
    <dbReference type="NCBI Taxonomy" id="6832"/>
    <lineage>
        <taxon>Eukaryota</taxon>
        <taxon>Metazoa</taxon>
        <taxon>Ecdysozoa</taxon>
        <taxon>Arthropoda</taxon>
        <taxon>Crustacea</taxon>
        <taxon>Multicrustacea</taxon>
        <taxon>Hexanauplia</taxon>
        <taxon>Copepoda</taxon>
        <taxon>Harpacticoida</taxon>
        <taxon>Harpacticidae</taxon>
        <taxon>Tigriopus</taxon>
    </lineage>
</organism>
<evidence type="ECO:0000313" key="4">
    <source>
        <dbReference type="Proteomes" id="UP000318571"/>
    </source>
</evidence>
<comment type="caution">
    <text evidence="3">The sequence shown here is derived from an EMBL/GenBank/DDBJ whole genome shotgun (WGS) entry which is preliminary data.</text>
</comment>
<name>A0A553NTH2_TIGCA</name>
<feature type="compositionally biased region" description="Polar residues" evidence="2">
    <location>
        <begin position="13"/>
        <end position="23"/>
    </location>
</feature>
<feature type="region of interest" description="Disordered" evidence="2">
    <location>
        <begin position="214"/>
        <end position="249"/>
    </location>
</feature>
<keyword evidence="4" id="KW-1185">Reference proteome</keyword>
<evidence type="ECO:0000313" key="3">
    <source>
        <dbReference type="EMBL" id="TRY68718.1"/>
    </source>
</evidence>
<feature type="region of interest" description="Disordered" evidence="2">
    <location>
        <begin position="1"/>
        <end position="30"/>
    </location>
</feature>
<dbReference type="InterPro" id="IPR028022">
    <property type="entry name" value="DUF4600"/>
</dbReference>
<gene>
    <name evidence="3" type="ORF">TCAL_15105</name>
</gene>
<dbReference type="Proteomes" id="UP000318571">
    <property type="component" value="Chromosome 1"/>
</dbReference>
<evidence type="ECO:0000256" key="2">
    <source>
        <dbReference type="SAM" id="MobiDB-lite"/>
    </source>
</evidence>
<dbReference type="PANTHER" id="PTHR28671:SF3">
    <property type="entry name" value="COILED-COIL DOMAIN-CONTAINING PROTEIN 169"/>
    <property type="match status" value="1"/>
</dbReference>
<reference evidence="3 4" key="1">
    <citation type="journal article" date="2018" name="Nat. Ecol. Evol.">
        <title>Genomic signatures of mitonuclear coevolution across populations of Tigriopus californicus.</title>
        <authorList>
            <person name="Barreto F.S."/>
            <person name="Watson E.T."/>
            <person name="Lima T.G."/>
            <person name="Willett C.S."/>
            <person name="Edmands S."/>
            <person name="Li W."/>
            <person name="Burton R.S."/>
        </authorList>
    </citation>
    <scope>NUCLEOTIDE SEQUENCE [LARGE SCALE GENOMIC DNA]</scope>
    <source>
        <strain evidence="3 4">San Diego</strain>
    </source>
</reference>
<dbReference type="EMBL" id="VCGU01000010">
    <property type="protein sequence ID" value="TRY68718.1"/>
    <property type="molecule type" value="Genomic_DNA"/>
</dbReference>